<dbReference type="EMBL" id="LWMU01000041">
    <property type="protein sequence ID" value="KZX13982.1"/>
    <property type="molecule type" value="Genomic_DNA"/>
</dbReference>
<gene>
    <name evidence="2" type="ORF">MBORA_02220</name>
</gene>
<organism evidence="2 3">
    <name type="scientific">Methanobrevibacter oralis</name>
    <dbReference type="NCBI Taxonomy" id="66851"/>
    <lineage>
        <taxon>Archaea</taxon>
        <taxon>Methanobacteriati</taxon>
        <taxon>Methanobacteriota</taxon>
        <taxon>Methanomada group</taxon>
        <taxon>Methanobacteria</taxon>
        <taxon>Methanobacteriales</taxon>
        <taxon>Methanobacteriaceae</taxon>
        <taxon>Methanobrevibacter</taxon>
    </lineage>
</organism>
<protein>
    <submittedName>
        <fullName evidence="2">Uncharacterized protein</fullName>
    </submittedName>
</protein>
<keyword evidence="1" id="KW-0812">Transmembrane</keyword>
<evidence type="ECO:0000313" key="2">
    <source>
        <dbReference type="EMBL" id="KZX13982.1"/>
    </source>
</evidence>
<dbReference type="AlphaFoldDB" id="A0A166BZS7"/>
<accession>A0A166BZS7</accession>
<feature type="transmembrane region" description="Helical" evidence="1">
    <location>
        <begin position="21"/>
        <end position="40"/>
    </location>
</feature>
<keyword evidence="1" id="KW-0472">Membrane</keyword>
<name>A0A166BZS7_METOA</name>
<dbReference type="PATRIC" id="fig|66851.6.peg.271"/>
<dbReference type="Proteomes" id="UP000077428">
    <property type="component" value="Unassembled WGS sequence"/>
</dbReference>
<keyword evidence="3" id="KW-1185">Reference proteome</keyword>
<reference evidence="3" key="1">
    <citation type="journal article" date="2016" name="Genome Announc.">
        <title>Draft Genome Sequences of Methanobrevibacter curvatus DSM11111, Methanobrevibacter cuticularis DSM11139, Methanobrevibacter filiformis DSM11501, and Methanobrevibacter oralis DSM7256.</title>
        <authorList>
            <person name="Poehlein A."/>
            <person name="Seedorf H."/>
        </authorList>
    </citation>
    <scope>NUCLEOTIDE SEQUENCE [LARGE SCALE GENOMIC DNA]</scope>
    <source>
        <strain evidence="3">DSM 7256 / JCM 30027 / ZR</strain>
    </source>
</reference>
<dbReference type="STRING" id="66851.MBORA_02220"/>
<evidence type="ECO:0000256" key="1">
    <source>
        <dbReference type="SAM" id="Phobius"/>
    </source>
</evidence>
<feature type="transmembrane region" description="Helical" evidence="1">
    <location>
        <begin position="46"/>
        <end position="67"/>
    </location>
</feature>
<keyword evidence="1" id="KW-1133">Transmembrane helix</keyword>
<comment type="caution">
    <text evidence="2">The sequence shown here is derived from an EMBL/GenBank/DDBJ whole genome shotgun (WGS) entry which is preliminary data.</text>
</comment>
<evidence type="ECO:0000313" key="3">
    <source>
        <dbReference type="Proteomes" id="UP000077428"/>
    </source>
</evidence>
<proteinExistence type="predicted"/>
<dbReference type="OrthoDB" id="78337at2157"/>
<dbReference type="RefSeq" id="WP_063720114.1">
    <property type="nucleotide sequence ID" value="NZ_CAJVUI010000002.1"/>
</dbReference>
<sequence length="78" mass="8884">MNISDMLGDSFRYAISDYKKFLIFGIIVLLGNLYSVFQNWSLNGAILLIGSIVSLIFIFVVIGYLIAVKLRFSISYFF</sequence>